<accession>A0A8T9C7B1</accession>
<evidence type="ECO:0000256" key="1">
    <source>
        <dbReference type="SAM" id="MobiDB-lite"/>
    </source>
</evidence>
<feature type="compositionally biased region" description="Basic and acidic residues" evidence="1">
    <location>
        <begin position="36"/>
        <end position="62"/>
    </location>
</feature>
<dbReference type="OrthoDB" id="3563480at2759"/>
<gene>
    <name evidence="2" type="ORF">LSUE1_G003378</name>
</gene>
<dbReference type="AlphaFoldDB" id="A0A8T9C7B1"/>
<dbReference type="Proteomes" id="UP000469558">
    <property type="component" value="Unassembled WGS sequence"/>
</dbReference>
<protein>
    <submittedName>
        <fullName evidence="2">Uncharacterized protein</fullName>
    </submittedName>
</protein>
<evidence type="ECO:0000313" key="2">
    <source>
        <dbReference type="EMBL" id="TVY81548.1"/>
    </source>
</evidence>
<dbReference type="EMBL" id="QGMK01000460">
    <property type="protein sequence ID" value="TVY81548.1"/>
    <property type="molecule type" value="Genomic_DNA"/>
</dbReference>
<sequence length="97" mass="10172">MSEKPEEAGVSHQQKVISEVNDRLKEAEEAGQAAIDARKRADETEDPEEKKQALEEAAKQEKFAKSSLKIAQRLQSGVWQGGAAGAGIGAGAGLGLG</sequence>
<feature type="non-terminal residue" evidence="2">
    <location>
        <position position="97"/>
    </location>
</feature>
<comment type="caution">
    <text evidence="2">The sequence shown here is derived from an EMBL/GenBank/DDBJ whole genome shotgun (WGS) entry which is preliminary data.</text>
</comment>
<organism evidence="2 3">
    <name type="scientific">Lachnellula suecica</name>
    <dbReference type="NCBI Taxonomy" id="602035"/>
    <lineage>
        <taxon>Eukaryota</taxon>
        <taxon>Fungi</taxon>
        <taxon>Dikarya</taxon>
        <taxon>Ascomycota</taxon>
        <taxon>Pezizomycotina</taxon>
        <taxon>Leotiomycetes</taxon>
        <taxon>Helotiales</taxon>
        <taxon>Lachnaceae</taxon>
        <taxon>Lachnellula</taxon>
    </lineage>
</organism>
<name>A0A8T9C7B1_9HELO</name>
<evidence type="ECO:0000313" key="3">
    <source>
        <dbReference type="Proteomes" id="UP000469558"/>
    </source>
</evidence>
<keyword evidence="3" id="KW-1185">Reference proteome</keyword>
<proteinExistence type="predicted"/>
<feature type="region of interest" description="Disordered" evidence="1">
    <location>
        <begin position="1"/>
        <end position="62"/>
    </location>
</feature>
<reference evidence="2 3" key="1">
    <citation type="submission" date="2018-05" db="EMBL/GenBank/DDBJ databases">
        <title>Genome sequencing and assembly of the regulated plant pathogen Lachnellula willkommii and related sister species for the development of diagnostic species identification markers.</title>
        <authorList>
            <person name="Giroux E."/>
            <person name="Bilodeau G."/>
        </authorList>
    </citation>
    <scope>NUCLEOTIDE SEQUENCE [LARGE SCALE GENOMIC DNA]</scope>
    <source>
        <strain evidence="2 3">CBS 268.59</strain>
    </source>
</reference>